<evidence type="ECO:0000313" key="15">
    <source>
        <dbReference type="Proteomes" id="UP000635726"/>
    </source>
</evidence>
<proteinExistence type="inferred from homology"/>
<dbReference type="Pfam" id="PF00155">
    <property type="entry name" value="Aminotran_1_2"/>
    <property type="match status" value="1"/>
</dbReference>
<comment type="cofactor">
    <cofactor evidence="1 12">
        <name>pyridoxal 5'-phosphate</name>
        <dbReference type="ChEBI" id="CHEBI:597326"/>
    </cofactor>
</comment>
<name>A0A917PAA1_9DEIO</name>
<dbReference type="InterPro" id="IPR015422">
    <property type="entry name" value="PyrdxlP-dep_Trfase_small"/>
</dbReference>
<organism evidence="14 15">
    <name type="scientific">Deinococcus aquiradiocola</name>
    <dbReference type="NCBI Taxonomy" id="393059"/>
    <lineage>
        <taxon>Bacteria</taxon>
        <taxon>Thermotogati</taxon>
        <taxon>Deinococcota</taxon>
        <taxon>Deinococci</taxon>
        <taxon>Deinococcales</taxon>
        <taxon>Deinococcaceae</taxon>
        <taxon>Deinococcus</taxon>
    </lineage>
</organism>
<evidence type="ECO:0000256" key="12">
    <source>
        <dbReference type="RuleBase" id="RU003693"/>
    </source>
</evidence>
<evidence type="ECO:0000256" key="1">
    <source>
        <dbReference type="ARBA" id="ARBA00001933"/>
    </source>
</evidence>
<evidence type="ECO:0000256" key="3">
    <source>
        <dbReference type="ARBA" id="ARBA00010008"/>
    </source>
</evidence>
<dbReference type="CDD" id="cd06454">
    <property type="entry name" value="KBL_like"/>
    <property type="match status" value="1"/>
</dbReference>
<feature type="domain" description="Aminotransferase class I/classII large" evidence="13">
    <location>
        <begin position="41"/>
        <end position="394"/>
    </location>
</feature>
<keyword evidence="6" id="KW-0808">Transferase</keyword>
<evidence type="ECO:0000256" key="5">
    <source>
        <dbReference type="ARBA" id="ARBA00013187"/>
    </source>
</evidence>
<dbReference type="AlphaFoldDB" id="A0A917PAA1"/>
<protein>
    <recommendedName>
        <fullName evidence="5">8-amino-7-oxononanoate synthase</fullName>
        <ecNumber evidence="5">2.3.1.47</ecNumber>
    </recommendedName>
    <alternativeName>
        <fullName evidence="9">7-keto-8-amino-pelargonic acid synthase</fullName>
    </alternativeName>
    <alternativeName>
        <fullName evidence="10">8-amino-7-ketopelargonate synthase</fullName>
    </alternativeName>
</protein>
<dbReference type="PANTHER" id="PTHR13693">
    <property type="entry name" value="CLASS II AMINOTRANSFERASE/8-AMINO-7-OXONONANOATE SYNTHASE"/>
    <property type="match status" value="1"/>
</dbReference>
<dbReference type="GO" id="GO:0009102">
    <property type="term" value="P:biotin biosynthetic process"/>
    <property type="evidence" value="ECO:0007669"/>
    <property type="project" value="UniProtKB-KW"/>
</dbReference>
<comment type="caution">
    <text evidence="14">The sequence shown here is derived from an EMBL/GenBank/DDBJ whole genome shotgun (WGS) entry which is preliminary data.</text>
</comment>
<comment type="pathway">
    <text evidence="2">Cofactor biosynthesis; biotin biosynthesis.</text>
</comment>
<dbReference type="Proteomes" id="UP000635726">
    <property type="component" value="Unassembled WGS sequence"/>
</dbReference>
<dbReference type="PANTHER" id="PTHR13693:SF100">
    <property type="entry name" value="8-AMINO-7-OXONONANOATE SYNTHASE"/>
    <property type="match status" value="1"/>
</dbReference>
<evidence type="ECO:0000256" key="8">
    <source>
        <dbReference type="ARBA" id="ARBA00022898"/>
    </source>
</evidence>
<gene>
    <name evidence="14" type="primary">bioF</name>
    <name evidence="14" type="ORF">GCM10008939_10710</name>
</gene>
<dbReference type="InterPro" id="IPR015421">
    <property type="entry name" value="PyrdxlP-dep_Trfase_major"/>
</dbReference>
<keyword evidence="15" id="KW-1185">Reference proteome</keyword>
<dbReference type="InterPro" id="IPR050087">
    <property type="entry name" value="AON_synthase_class-II"/>
</dbReference>
<reference evidence="14" key="1">
    <citation type="journal article" date="2014" name="Int. J. Syst. Evol. Microbiol.">
        <title>Complete genome sequence of Corynebacterium casei LMG S-19264T (=DSM 44701T), isolated from a smear-ripened cheese.</title>
        <authorList>
            <consortium name="US DOE Joint Genome Institute (JGI-PGF)"/>
            <person name="Walter F."/>
            <person name="Albersmeier A."/>
            <person name="Kalinowski J."/>
            <person name="Ruckert C."/>
        </authorList>
    </citation>
    <scope>NUCLEOTIDE SEQUENCE</scope>
    <source>
        <strain evidence="14">JCM 14371</strain>
    </source>
</reference>
<dbReference type="PROSITE" id="PS00599">
    <property type="entry name" value="AA_TRANSFER_CLASS_2"/>
    <property type="match status" value="1"/>
</dbReference>
<dbReference type="EC" id="2.3.1.47" evidence="5"/>
<evidence type="ECO:0000256" key="2">
    <source>
        <dbReference type="ARBA" id="ARBA00004746"/>
    </source>
</evidence>
<dbReference type="GO" id="GO:0030170">
    <property type="term" value="F:pyridoxal phosphate binding"/>
    <property type="evidence" value="ECO:0007669"/>
    <property type="project" value="InterPro"/>
</dbReference>
<dbReference type="EMBL" id="BMOE01000002">
    <property type="protein sequence ID" value="GGJ68200.1"/>
    <property type="molecule type" value="Genomic_DNA"/>
</dbReference>
<dbReference type="InterPro" id="IPR001917">
    <property type="entry name" value="Aminotrans_II_pyridoxalP_BS"/>
</dbReference>
<evidence type="ECO:0000313" key="14">
    <source>
        <dbReference type="EMBL" id="GGJ68200.1"/>
    </source>
</evidence>
<dbReference type="InterPro" id="IPR004839">
    <property type="entry name" value="Aminotransferase_I/II_large"/>
</dbReference>
<reference evidence="14" key="2">
    <citation type="submission" date="2020-09" db="EMBL/GenBank/DDBJ databases">
        <authorList>
            <person name="Sun Q."/>
            <person name="Ohkuma M."/>
        </authorList>
    </citation>
    <scope>NUCLEOTIDE SEQUENCE</scope>
    <source>
        <strain evidence="14">JCM 14371</strain>
    </source>
</reference>
<keyword evidence="7" id="KW-0093">Biotin biosynthesis</keyword>
<dbReference type="GO" id="GO:0008710">
    <property type="term" value="F:8-amino-7-oxononanoate synthase activity"/>
    <property type="evidence" value="ECO:0007669"/>
    <property type="project" value="UniProtKB-EC"/>
</dbReference>
<evidence type="ECO:0000256" key="11">
    <source>
        <dbReference type="ARBA" id="ARBA00047715"/>
    </source>
</evidence>
<accession>A0A917PAA1</accession>
<evidence type="ECO:0000256" key="6">
    <source>
        <dbReference type="ARBA" id="ARBA00022679"/>
    </source>
</evidence>
<evidence type="ECO:0000256" key="7">
    <source>
        <dbReference type="ARBA" id="ARBA00022756"/>
    </source>
</evidence>
<dbReference type="SUPFAM" id="SSF53383">
    <property type="entry name" value="PLP-dependent transferases"/>
    <property type="match status" value="1"/>
</dbReference>
<dbReference type="Gene3D" id="3.90.1150.10">
    <property type="entry name" value="Aspartate Aminotransferase, domain 1"/>
    <property type="match status" value="1"/>
</dbReference>
<comment type="subunit">
    <text evidence="4">Homodimer.</text>
</comment>
<keyword evidence="8 12" id="KW-0663">Pyridoxal phosphate</keyword>
<evidence type="ECO:0000256" key="10">
    <source>
        <dbReference type="ARBA" id="ARBA00033381"/>
    </source>
</evidence>
<sequence>MSWADLGIRLDALRVQGRERVLHDWTPDPAPGYLRLNGQRLLDLASNDYLGLSRLTWTPDTARAALQGHLPPGETEVVTDALTRFGAGAARLITGNHPVNALLERELADLKGQQAALLFGSGVAANTGVIPALVGRGDAVFSDALNHASIIDGARLSRADVHVYPHRDLHTLERQLQESRAPRKLIVTDALFSMDGTLAPLPDLVALKRRSGAWLMIDEAHSGGVIGAQGAGLAHAQGVTADIDVLMGTLGKAYGSVGAYVAGDRTLIRYLVNTARSFIFTTGLPPANTAVSLLNVLHARDMDGARRALHANAARFRQALTLAGHDLAGSESHVVPVVLGGEQPTLARAAQLREQGFAAVAIRPPTVPDGRARVRFALNAAHTWDALQACLDALHAGTSTGS</sequence>
<dbReference type="RefSeq" id="WP_188961227.1">
    <property type="nucleotide sequence ID" value="NZ_BMOE01000002.1"/>
</dbReference>
<dbReference type="InterPro" id="IPR015424">
    <property type="entry name" value="PyrdxlP-dep_Trfase"/>
</dbReference>
<evidence type="ECO:0000256" key="4">
    <source>
        <dbReference type="ARBA" id="ARBA00011738"/>
    </source>
</evidence>
<evidence type="ECO:0000259" key="13">
    <source>
        <dbReference type="Pfam" id="PF00155"/>
    </source>
</evidence>
<dbReference type="Gene3D" id="3.40.640.10">
    <property type="entry name" value="Type I PLP-dependent aspartate aminotransferase-like (Major domain)"/>
    <property type="match status" value="1"/>
</dbReference>
<evidence type="ECO:0000256" key="9">
    <source>
        <dbReference type="ARBA" id="ARBA00032610"/>
    </source>
</evidence>
<comment type="similarity">
    <text evidence="3">Belongs to the class-II pyridoxal-phosphate-dependent aminotransferase family. BioF subfamily.</text>
</comment>
<comment type="catalytic activity">
    <reaction evidence="11">
        <text>6-carboxyhexanoyl-[ACP] + L-alanine + H(+) = (8S)-8-amino-7-oxononanoate + holo-[ACP] + CO2</text>
        <dbReference type="Rhea" id="RHEA:42288"/>
        <dbReference type="Rhea" id="RHEA-COMP:9685"/>
        <dbReference type="Rhea" id="RHEA-COMP:9955"/>
        <dbReference type="ChEBI" id="CHEBI:15378"/>
        <dbReference type="ChEBI" id="CHEBI:16526"/>
        <dbReference type="ChEBI" id="CHEBI:57972"/>
        <dbReference type="ChEBI" id="CHEBI:64479"/>
        <dbReference type="ChEBI" id="CHEBI:78846"/>
        <dbReference type="ChEBI" id="CHEBI:149468"/>
        <dbReference type="EC" id="2.3.1.47"/>
    </reaction>
</comment>